<dbReference type="Proteomes" id="UP000014071">
    <property type="component" value="Unassembled WGS sequence"/>
</dbReference>
<sequence>MVVVATHLPSLLDQAAYGSPRYLSGLPADDVCGDGCGDVANQVRDQDSGSGNMTLDEALRDEDMDVAPGNGRKYDEATASDHLPSLVGSFGVNAENQRQQLLRSTTASTEAKTDLNRALRQPLSVSDDGSEGWQKHVAALEADVADMRAQASSSIAFNFDTPGNTASPASSSADAPGSEYDETEHGHRNLLMDVSMLADLQPKQPSPVFPDQQAVEELIDSSGQSNIEAKKTCDGSNQQVPLQPEGTSVLAASDQVDSPIQGGASSKAGEGGDLAMMVDTVLGEIEPETAPTTEAFDGTEALAPIGQATTTDHAVSPGRSETSIAQPSLSKPLARSSEHTDDDPSCKRHKVEEVFLAPTQPFPAEAGIVAAPGKKQSAKRTVKPAAKPKAPPKPKKEPRTKTKKANGKPEPEPAAARVGPNDAEVGTASALHDENAAAQVMPSAGPGIEAKPKKTRKAPANPRKQPARNKAANEAGVPSGQIDAPVVNTTATGSLSAAHESEASKQIPAIVEADEKLQGKSKAKPKAPSKVKGKTKTPAVADEGLLPRSSSPNSAGNAPSKSPPKRATAKCAKGRIAQLRPAQTDDAVSELELEPPQLSPKLLTMPYPLDEEQSAETSSKQAASQTEHENSCTSPVDASSTDRQRASAGPPAPNHPSCTGMYTSSNVFISMPPPQYPAQAYWPTRAETMQQQNRGLSSLTNAASVVESEPHWSSEPSVTVQDSSASTTNEAINEATSPTTVDNTAASGADDDASDTATHSTAGSFHKRELDPRVYPAGWRFPHFDVIDPDVLMTSMRGNTVWTFWDCCLPLGCRDQDMVVLSNDNVAFPCVAWNPCLFSIMLKRVIKNPNRVIAQVLQRSIEENRQKLGFKPLPCIWVDEDWRATNLLLSFVHPIPTMFLPDRATCRIVMDLGLRYGIEKATSTATQRMHQLDEEDRAARCKGKGRAREEEIVAELSKRAA</sequence>
<feature type="compositionally biased region" description="Polar residues" evidence="1">
    <location>
        <begin position="310"/>
        <end position="329"/>
    </location>
</feature>
<dbReference type="RefSeq" id="XP_012188919.1">
    <property type="nucleotide sequence ID" value="XM_012333529.1"/>
</dbReference>
<dbReference type="eggNOG" id="ENOG502RCJP">
    <property type="taxonomic scope" value="Eukaryota"/>
</dbReference>
<dbReference type="AlphaFoldDB" id="R9P2C7"/>
<feature type="region of interest" description="Disordered" evidence="1">
    <location>
        <begin position="707"/>
        <end position="765"/>
    </location>
</feature>
<evidence type="ECO:0000313" key="2">
    <source>
        <dbReference type="EMBL" id="GAC95332.1"/>
    </source>
</evidence>
<feature type="region of interest" description="Disordered" evidence="1">
    <location>
        <begin position="158"/>
        <end position="184"/>
    </location>
</feature>
<feature type="region of interest" description="Disordered" evidence="1">
    <location>
        <begin position="310"/>
        <end position="347"/>
    </location>
</feature>
<feature type="compositionally biased region" description="Basic residues" evidence="1">
    <location>
        <begin position="519"/>
        <end position="535"/>
    </location>
</feature>
<gene>
    <name evidence="2" type="ORF">PHSY_002907</name>
</gene>
<name>R9P2C7_PSEHS</name>
<keyword evidence="3" id="KW-1185">Reference proteome</keyword>
<dbReference type="EMBL" id="DF238793">
    <property type="protein sequence ID" value="GAC95332.1"/>
    <property type="molecule type" value="Genomic_DNA"/>
</dbReference>
<organism evidence="2 3">
    <name type="scientific">Pseudozyma hubeiensis (strain SY62)</name>
    <name type="common">Yeast</name>
    <dbReference type="NCBI Taxonomy" id="1305764"/>
    <lineage>
        <taxon>Eukaryota</taxon>
        <taxon>Fungi</taxon>
        <taxon>Dikarya</taxon>
        <taxon>Basidiomycota</taxon>
        <taxon>Ustilaginomycotina</taxon>
        <taxon>Ustilaginomycetes</taxon>
        <taxon>Ustilaginales</taxon>
        <taxon>Ustilaginaceae</taxon>
        <taxon>Pseudozyma</taxon>
    </lineage>
</organism>
<feature type="compositionally biased region" description="Low complexity" evidence="1">
    <location>
        <begin position="549"/>
        <end position="560"/>
    </location>
</feature>
<feature type="compositionally biased region" description="Low complexity" evidence="1">
    <location>
        <begin position="755"/>
        <end position="764"/>
    </location>
</feature>
<feature type="compositionally biased region" description="Low complexity" evidence="1">
    <location>
        <begin position="166"/>
        <end position="176"/>
    </location>
</feature>
<protein>
    <submittedName>
        <fullName evidence="2">Uncharacterized protein</fullName>
    </submittedName>
</protein>
<feature type="compositionally biased region" description="Polar residues" evidence="1">
    <location>
        <begin position="615"/>
        <end position="639"/>
    </location>
</feature>
<accession>R9P2C7</accession>
<reference evidence="3" key="1">
    <citation type="journal article" date="2013" name="Genome Announc.">
        <title>Draft genome sequence of the basidiomycetous yeast-like fungus Pseudozyma hubeiensis SY62, which produces an abundant amount of the biosurfactant mannosylerythritol lipids.</title>
        <authorList>
            <person name="Konishi M."/>
            <person name="Hatada Y."/>
            <person name="Horiuchi J."/>
        </authorList>
    </citation>
    <scope>NUCLEOTIDE SEQUENCE [LARGE SCALE GENOMIC DNA]</scope>
    <source>
        <strain evidence="3">SY62</strain>
    </source>
</reference>
<dbReference type="OrthoDB" id="2554060at2759"/>
<proteinExistence type="predicted"/>
<feature type="compositionally biased region" description="Basic and acidic residues" evidence="1">
    <location>
        <begin position="336"/>
        <end position="347"/>
    </location>
</feature>
<evidence type="ECO:0000313" key="3">
    <source>
        <dbReference type="Proteomes" id="UP000014071"/>
    </source>
</evidence>
<dbReference type="GeneID" id="24108198"/>
<feature type="compositionally biased region" description="Polar residues" evidence="1">
    <location>
        <begin position="714"/>
        <end position="743"/>
    </location>
</feature>
<dbReference type="HOGENOM" id="CLU_307574_0_0_1"/>
<feature type="region of interest" description="Disordered" evidence="1">
    <location>
        <begin position="367"/>
        <end position="659"/>
    </location>
</feature>
<evidence type="ECO:0000256" key="1">
    <source>
        <dbReference type="SAM" id="MobiDB-lite"/>
    </source>
</evidence>